<dbReference type="EMBL" id="OZ037950">
    <property type="protein sequence ID" value="CAL1713523.1"/>
    <property type="molecule type" value="Genomic_DNA"/>
</dbReference>
<name>A0ABP1E0F3_9APHY</name>
<organism evidence="1 2">
    <name type="scientific">Somion occarium</name>
    <dbReference type="NCBI Taxonomy" id="3059160"/>
    <lineage>
        <taxon>Eukaryota</taxon>
        <taxon>Fungi</taxon>
        <taxon>Dikarya</taxon>
        <taxon>Basidiomycota</taxon>
        <taxon>Agaricomycotina</taxon>
        <taxon>Agaricomycetes</taxon>
        <taxon>Polyporales</taxon>
        <taxon>Cerrenaceae</taxon>
        <taxon>Somion</taxon>
    </lineage>
</organism>
<keyword evidence="2" id="KW-1185">Reference proteome</keyword>
<protein>
    <submittedName>
        <fullName evidence="1">Uncharacterized protein</fullName>
    </submittedName>
</protein>
<dbReference type="Proteomes" id="UP001497453">
    <property type="component" value="Chromosome 7"/>
</dbReference>
<sequence length="133" mass="14572">MVMQIDMRNLPTPMNPGLNQLPDIRPSFFTLRTNDVVKYVAYTAMEAKQTTFWANVAAPAGIITTSHIAARTVGHRTGNSSATAIVSILLAQSEVSMVFPRAPNIQTTLNPTSVIRLAYNPYNPFAGILFFNT</sequence>
<reference evidence="2" key="1">
    <citation type="submission" date="2024-04" db="EMBL/GenBank/DDBJ databases">
        <authorList>
            <person name="Shaw F."/>
            <person name="Minotto A."/>
        </authorList>
    </citation>
    <scope>NUCLEOTIDE SEQUENCE [LARGE SCALE GENOMIC DNA]</scope>
</reference>
<proteinExistence type="predicted"/>
<evidence type="ECO:0000313" key="2">
    <source>
        <dbReference type="Proteomes" id="UP001497453"/>
    </source>
</evidence>
<evidence type="ECO:0000313" key="1">
    <source>
        <dbReference type="EMBL" id="CAL1713523.1"/>
    </source>
</evidence>
<gene>
    <name evidence="1" type="ORF">GFSPODELE1_LOCUS9350</name>
</gene>
<accession>A0ABP1E0F3</accession>